<dbReference type="OrthoDB" id="1718631at2759"/>
<sequence length="142" mass="15489">MIAAGSLVLKDIPPHSIVAGIPAKVVGYVEEQDPSLTMKHDATKDICLRDAAADSKDGRSRDGKTVIDKAGIGLCCTLTYQSYWISIYDGLITIGNGQHPFQNLVFEIPIVVRVDHEGSEVNEDDRDEFGDGCEVLDKWGLE</sequence>
<dbReference type="Gene3D" id="2.160.10.10">
    <property type="entry name" value="Hexapeptide repeat proteins"/>
    <property type="match status" value="1"/>
</dbReference>
<reference evidence="1 2" key="1">
    <citation type="submission" date="2020-10" db="EMBL/GenBank/DDBJ databases">
        <title>The Coptis chinensis genome and diversification of protoberbering-type alkaloids.</title>
        <authorList>
            <person name="Wang B."/>
            <person name="Shu S."/>
            <person name="Song C."/>
            <person name="Liu Y."/>
        </authorList>
    </citation>
    <scope>NUCLEOTIDE SEQUENCE [LARGE SCALE GENOMIC DNA]</scope>
    <source>
        <strain evidence="1">HL-2020</strain>
        <tissue evidence="1">Leaf</tissue>
    </source>
</reference>
<dbReference type="PANTHER" id="PTHR47457">
    <property type="entry name" value="OS05G0345500 PROTEIN"/>
    <property type="match status" value="1"/>
</dbReference>
<dbReference type="EMBL" id="JADFTS010000004">
    <property type="protein sequence ID" value="KAF9609902.1"/>
    <property type="molecule type" value="Genomic_DNA"/>
</dbReference>
<evidence type="ECO:0008006" key="3">
    <source>
        <dbReference type="Google" id="ProtNLM"/>
    </source>
</evidence>
<evidence type="ECO:0000313" key="1">
    <source>
        <dbReference type="EMBL" id="KAF9609902.1"/>
    </source>
</evidence>
<accession>A0A835I4C2</accession>
<evidence type="ECO:0000313" key="2">
    <source>
        <dbReference type="Proteomes" id="UP000631114"/>
    </source>
</evidence>
<dbReference type="PANTHER" id="PTHR47457:SF1">
    <property type="entry name" value="BTB DOMAIN-CONTAINING PROTEIN-RELATED"/>
    <property type="match status" value="1"/>
</dbReference>
<organism evidence="1 2">
    <name type="scientific">Coptis chinensis</name>
    <dbReference type="NCBI Taxonomy" id="261450"/>
    <lineage>
        <taxon>Eukaryota</taxon>
        <taxon>Viridiplantae</taxon>
        <taxon>Streptophyta</taxon>
        <taxon>Embryophyta</taxon>
        <taxon>Tracheophyta</taxon>
        <taxon>Spermatophyta</taxon>
        <taxon>Magnoliopsida</taxon>
        <taxon>Ranunculales</taxon>
        <taxon>Ranunculaceae</taxon>
        <taxon>Coptidoideae</taxon>
        <taxon>Coptis</taxon>
    </lineage>
</organism>
<dbReference type="Proteomes" id="UP000631114">
    <property type="component" value="Unassembled WGS sequence"/>
</dbReference>
<gene>
    <name evidence="1" type="ORF">IFM89_018995</name>
</gene>
<dbReference type="AlphaFoldDB" id="A0A835I4C2"/>
<name>A0A835I4C2_9MAGN</name>
<dbReference type="InterPro" id="IPR011004">
    <property type="entry name" value="Trimer_LpxA-like_sf"/>
</dbReference>
<comment type="caution">
    <text evidence="1">The sequence shown here is derived from an EMBL/GenBank/DDBJ whole genome shotgun (WGS) entry which is preliminary data.</text>
</comment>
<protein>
    <recommendedName>
        <fullName evidence="3">Serine O-acetyltransferase</fullName>
    </recommendedName>
</protein>
<proteinExistence type="predicted"/>
<dbReference type="SUPFAM" id="SSF51161">
    <property type="entry name" value="Trimeric LpxA-like enzymes"/>
    <property type="match status" value="1"/>
</dbReference>
<keyword evidence="2" id="KW-1185">Reference proteome</keyword>